<dbReference type="EMBL" id="VOBL01000011">
    <property type="protein sequence ID" value="KAA0976213.1"/>
    <property type="molecule type" value="Genomic_DNA"/>
</dbReference>
<dbReference type="RefSeq" id="WP_007271247.1">
    <property type="nucleotide sequence ID" value="NZ_VOBL01000011.1"/>
</dbReference>
<accession>A0A5B0EBG8</accession>
<dbReference type="InterPro" id="IPR016156">
    <property type="entry name" value="FAD/NAD-linked_Rdtase_dimer_sf"/>
</dbReference>
<evidence type="ECO:0000256" key="2">
    <source>
        <dbReference type="ARBA" id="ARBA00022630"/>
    </source>
</evidence>
<evidence type="ECO:0000256" key="4">
    <source>
        <dbReference type="ARBA" id="ARBA00023002"/>
    </source>
</evidence>
<dbReference type="GO" id="GO:0005737">
    <property type="term" value="C:cytoplasm"/>
    <property type="evidence" value="ECO:0007669"/>
    <property type="project" value="TreeGrafter"/>
</dbReference>
<protein>
    <submittedName>
        <fullName evidence="7">Oxidoreductase</fullName>
    </submittedName>
</protein>
<dbReference type="InterPro" id="IPR050446">
    <property type="entry name" value="FAD-oxidoreductase/Apoptosis"/>
</dbReference>
<feature type="domain" description="FAD/NAD(P)-binding" evidence="5">
    <location>
        <begin position="18"/>
        <end position="317"/>
    </location>
</feature>
<dbReference type="Pfam" id="PF07992">
    <property type="entry name" value="Pyr_redox_2"/>
    <property type="match status" value="1"/>
</dbReference>
<gene>
    <name evidence="7" type="ORF">FQ154_11495</name>
</gene>
<dbReference type="Gene3D" id="3.30.390.30">
    <property type="match status" value="1"/>
</dbReference>
<comment type="caution">
    <text evidence="7">The sequence shown here is derived from an EMBL/GenBank/DDBJ whole genome shotgun (WGS) entry which is preliminary data.</text>
</comment>
<dbReference type="Proteomes" id="UP000323856">
    <property type="component" value="Unassembled WGS sequence"/>
</dbReference>
<dbReference type="Gene3D" id="3.50.50.60">
    <property type="entry name" value="FAD/NAD(P)-binding domain"/>
    <property type="match status" value="2"/>
</dbReference>
<keyword evidence="3" id="KW-0274">FAD</keyword>
<dbReference type="PANTHER" id="PTHR43557:SF2">
    <property type="entry name" value="RIESKE DOMAIN-CONTAINING PROTEIN-RELATED"/>
    <property type="match status" value="1"/>
</dbReference>
<dbReference type="PRINTS" id="PR00368">
    <property type="entry name" value="FADPNR"/>
</dbReference>
<keyword evidence="4" id="KW-0560">Oxidoreductase</keyword>
<dbReference type="SUPFAM" id="SSF55424">
    <property type="entry name" value="FAD/NAD-linked reductases, dimerisation (C-terminal) domain"/>
    <property type="match status" value="1"/>
</dbReference>
<dbReference type="InterPro" id="IPR036188">
    <property type="entry name" value="FAD/NAD-bd_sf"/>
</dbReference>
<sequence length="417" mass="44307">MEAASSARPTTQQELGTVVVGGGLAAAHCVRALRDGGYTKAVTIIATEDEVPYERPPLSKEFLQGSKPAQELAPFPADWYAENKVVLRLGITAESVDASAKRVELSDSSSIDYEHLVLATGCRSRLGGRDANMPGWDLPGVLTLRSLEDARGLKDHLVSDKALVIIGAGWIGMEVGASARAAGLEVTVLTPDEVPLSTAMGADFGSHVAQLHIANGVQCRFGTKVSGIGQGIDGKLLVQTGTGDIPADLVLLAIGAVPNNELAVAAGLEVVTGVVVDAHLRSSDPSILAMGDIAEAYNTTLGRTMRVEHWDNAIRQGKLAAATILGRDESYDWLPYFFTDQFDLGMEYVGDRQTDDVAVVRGKMASGEFIIFWVREGTISAAMNVNIWDVNDHLRSMIGKAIPVATLQDMGNDLLSL</sequence>
<dbReference type="PANTHER" id="PTHR43557">
    <property type="entry name" value="APOPTOSIS-INDUCING FACTOR 1"/>
    <property type="match status" value="1"/>
</dbReference>
<evidence type="ECO:0000259" key="5">
    <source>
        <dbReference type="Pfam" id="PF07992"/>
    </source>
</evidence>
<reference evidence="7 8" key="1">
    <citation type="submission" date="2019-07" db="EMBL/GenBank/DDBJ databases">
        <title>Analysis of the biochemical properties, biological activity and biotechnological potential of siderophores and biosurfactants produced by Antarctic psychrotolerant bacteria.</title>
        <authorList>
            <person name="Styczynski M."/>
            <person name="Krucon T."/>
            <person name="Decewicz P."/>
            <person name="Dziewit L."/>
        </authorList>
    </citation>
    <scope>NUCLEOTIDE SEQUENCE [LARGE SCALE GENOMIC DNA]</scope>
    <source>
        <strain evidence="7 8">ANT_H27</strain>
    </source>
</reference>
<evidence type="ECO:0000256" key="1">
    <source>
        <dbReference type="ARBA" id="ARBA00001974"/>
    </source>
</evidence>
<dbReference type="GO" id="GO:0016651">
    <property type="term" value="F:oxidoreductase activity, acting on NAD(P)H"/>
    <property type="evidence" value="ECO:0007669"/>
    <property type="project" value="TreeGrafter"/>
</dbReference>
<feature type="domain" description="Reductase C-terminal" evidence="6">
    <location>
        <begin position="336"/>
        <end position="405"/>
    </location>
</feature>
<evidence type="ECO:0000259" key="6">
    <source>
        <dbReference type="Pfam" id="PF14759"/>
    </source>
</evidence>
<dbReference type="OrthoDB" id="1145at2"/>
<proteinExistence type="predicted"/>
<dbReference type="AlphaFoldDB" id="A0A5B0EBG8"/>
<evidence type="ECO:0000256" key="3">
    <source>
        <dbReference type="ARBA" id="ARBA00022827"/>
    </source>
</evidence>
<evidence type="ECO:0000313" key="8">
    <source>
        <dbReference type="Proteomes" id="UP000323856"/>
    </source>
</evidence>
<comment type="cofactor">
    <cofactor evidence="1">
        <name>FAD</name>
        <dbReference type="ChEBI" id="CHEBI:57692"/>
    </cofactor>
</comment>
<name>A0A5B0EBG8_9MICC</name>
<dbReference type="InterPro" id="IPR023753">
    <property type="entry name" value="FAD/NAD-binding_dom"/>
</dbReference>
<keyword evidence="2" id="KW-0285">Flavoprotein</keyword>
<dbReference type="InterPro" id="IPR028202">
    <property type="entry name" value="Reductase_C"/>
</dbReference>
<dbReference type="SUPFAM" id="SSF51905">
    <property type="entry name" value="FAD/NAD(P)-binding domain"/>
    <property type="match status" value="2"/>
</dbReference>
<organism evidence="7 8">
    <name type="scientific">Paeniglutamicibacter gangotriensis</name>
    <dbReference type="NCBI Taxonomy" id="254787"/>
    <lineage>
        <taxon>Bacteria</taxon>
        <taxon>Bacillati</taxon>
        <taxon>Actinomycetota</taxon>
        <taxon>Actinomycetes</taxon>
        <taxon>Micrococcales</taxon>
        <taxon>Micrococcaceae</taxon>
        <taxon>Paeniglutamicibacter</taxon>
    </lineage>
</organism>
<dbReference type="PRINTS" id="PR00411">
    <property type="entry name" value="PNDRDTASEI"/>
</dbReference>
<dbReference type="Pfam" id="PF14759">
    <property type="entry name" value="Reductase_C"/>
    <property type="match status" value="1"/>
</dbReference>
<evidence type="ECO:0000313" key="7">
    <source>
        <dbReference type="EMBL" id="KAA0976213.1"/>
    </source>
</evidence>